<sequence>MGTDTTTLAILGATGTLGRSVVEAARRDGHEVREIARSRGIDVMTGRGLAAALDGADAIIECLKPPQLDDTAGPWFEAAARTLGEHALAAGVPRTVAISIVGIDRMQDYGFYRAQLVHEQAVRAHCPGPMPVRATQFHDFVGSKLRRLGDHHEIMDVPSQSVDTRAVAELLLAQALAADPAPLVQIAGPRAESTLDQARRLLAARGDETTVVGVPASESMRDGGMLPGPEVILAGPTYDQWLAEVEGPGRNR</sequence>
<dbReference type="RefSeq" id="WP_209893845.1">
    <property type="nucleotide sequence ID" value="NZ_BAAAJV010000016.1"/>
</dbReference>
<dbReference type="InterPro" id="IPR016040">
    <property type="entry name" value="NAD(P)-bd_dom"/>
</dbReference>
<reference evidence="2 3" key="1">
    <citation type="submission" date="2021-03" db="EMBL/GenBank/DDBJ databases">
        <title>Sequencing the genomes of 1000 actinobacteria strains.</title>
        <authorList>
            <person name="Klenk H.-P."/>
        </authorList>
    </citation>
    <scope>NUCLEOTIDE SEQUENCE [LARGE SCALE GENOMIC DNA]</scope>
    <source>
        <strain evidence="2 3">DSM 14564</strain>
    </source>
</reference>
<keyword evidence="3" id="KW-1185">Reference proteome</keyword>
<dbReference type="InterPro" id="IPR036291">
    <property type="entry name" value="NAD(P)-bd_dom_sf"/>
</dbReference>
<dbReference type="EMBL" id="JAGIOC010000001">
    <property type="protein sequence ID" value="MBP2410353.1"/>
    <property type="molecule type" value="Genomic_DNA"/>
</dbReference>
<feature type="domain" description="NAD(P)-binding" evidence="1">
    <location>
        <begin position="12"/>
        <end position="111"/>
    </location>
</feature>
<dbReference type="Proteomes" id="UP000698222">
    <property type="component" value="Unassembled WGS sequence"/>
</dbReference>
<dbReference type="Pfam" id="PF13460">
    <property type="entry name" value="NAD_binding_10"/>
    <property type="match status" value="1"/>
</dbReference>
<accession>A0ABS4YQZ6</accession>
<evidence type="ECO:0000313" key="2">
    <source>
        <dbReference type="EMBL" id="MBP2410353.1"/>
    </source>
</evidence>
<protein>
    <submittedName>
        <fullName evidence="2">Uncharacterized protein YbjT (DUF2867 family)</fullName>
    </submittedName>
</protein>
<evidence type="ECO:0000259" key="1">
    <source>
        <dbReference type="Pfam" id="PF13460"/>
    </source>
</evidence>
<dbReference type="Gene3D" id="3.40.50.720">
    <property type="entry name" value="NAD(P)-binding Rossmann-like Domain"/>
    <property type="match status" value="1"/>
</dbReference>
<dbReference type="SUPFAM" id="SSF51735">
    <property type="entry name" value="NAD(P)-binding Rossmann-fold domains"/>
    <property type="match status" value="1"/>
</dbReference>
<gene>
    <name evidence="2" type="ORF">JOF44_003256</name>
</gene>
<organism evidence="2 3">
    <name type="scientific">Brachybacterium fresconis</name>
    <dbReference type="NCBI Taxonomy" id="173363"/>
    <lineage>
        <taxon>Bacteria</taxon>
        <taxon>Bacillati</taxon>
        <taxon>Actinomycetota</taxon>
        <taxon>Actinomycetes</taxon>
        <taxon>Micrococcales</taxon>
        <taxon>Dermabacteraceae</taxon>
        <taxon>Brachybacterium</taxon>
    </lineage>
</organism>
<evidence type="ECO:0000313" key="3">
    <source>
        <dbReference type="Proteomes" id="UP000698222"/>
    </source>
</evidence>
<comment type="caution">
    <text evidence="2">The sequence shown here is derived from an EMBL/GenBank/DDBJ whole genome shotgun (WGS) entry which is preliminary data.</text>
</comment>
<proteinExistence type="predicted"/>
<name>A0ABS4YQZ6_9MICO</name>